<evidence type="ECO:0000313" key="2">
    <source>
        <dbReference type="EMBL" id="GMM57831.1"/>
    </source>
</evidence>
<dbReference type="EMBL" id="BTGD01000016">
    <property type="protein sequence ID" value="GMM57831.1"/>
    <property type="molecule type" value="Genomic_DNA"/>
</dbReference>
<keyword evidence="3" id="KW-1185">Reference proteome</keyword>
<sequence length="91" mass="10498">MLQDQPHLAARDRPEITMYDIALYEVTPYDITIHDITIHDIISHVIIPYDITTHDITTHDTPDITPHGMTYAKRNAPRTRTPAPLRKRRSG</sequence>
<organism evidence="2 3">
    <name type="scientific">Maudiozyma humilis</name>
    <name type="common">Sour dough yeast</name>
    <name type="synonym">Kazachstania humilis</name>
    <dbReference type="NCBI Taxonomy" id="51915"/>
    <lineage>
        <taxon>Eukaryota</taxon>
        <taxon>Fungi</taxon>
        <taxon>Dikarya</taxon>
        <taxon>Ascomycota</taxon>
        <taxon>Saccharomycotina</taxon>
        <taxon>Saccharomycetes</taxon>
        <taxon>Saccharomycetales</taxon>
        <taxon>Saccharomycetaceae</taxon>
        <taxon>Maudiozyma</taxon>
    </lineage>
</organism>
<proteinExistence type="predicted"/>
<gene>
    <name evidence="2" type="ORF">DAKH74_044470</name>
</gene>
<dbReference type="AlphaFoldDB" id="A0AAV5S330"/>
<name>A0AAV5S330_MAUHU</name>
<comment type="caution">
    <text evidence="2">The sequence shown here is derived from an EMBL/GenBank/DDBJ whole genome shotgun (WGS) entry which is preliminary data.</text>
</comment>
<accession>A0AAV5S330</accession>
<evidence type="ECO:0000256" key="1">
    <source>
        <dbReference type="SAM" id="MobiDB-lite"/>
    </source>
</evidence>
<reference evidence="2 3" key="1">
    <citation type="journal article" date="2023" name="Elife">
        <title>Identification of key yeast species and microbe-microbe interactions impacting larval growth of Drosophila in the wild.</title>
        <authorList>
            <person name="Mure A."/>
            <person name="Sugiura Y."/>
            <person name="Maeda R."/>
            <person name="Honda K."/>
            <person name="Sakurai N."/>
            <person name="Takahashi Y."/>
            <person name="Watada M."/>
            <person name="Katoh T."/>
            <person name="Gotoh A."/>
            <person name="Gotoh Y."/>
            <person name="Taniguchi I."/>
            <person name="Nakamura K."/>
            <person name="Hayashi T."/>
            <person name="Katayama T."/>
            <person name="Uemura T."/>
            <person name="Hattori Y."/>
        </authorList>
    </citation>
    <scope>NUCLEOTIDE SEQUENCE [LARGE SCALE GENOMIC DNA]</scope>
    <source>
        <strain evidence="2 3">KH-74</strain>
    </source>
</reference>
<dbReference type="Proteomes" id="UP001377567">
    <property type="component" value="Unassembled WGS sequence"/>
</dbReference>
<evidence type="ECO:0000313" key="3">
    <source>
        <dbReference type="Proteomes" id="UP001377567"/>
    </source>
</evidence>
<protein>
    <submittedName>
        <fullName evidence="2">Uncharacterized protein</fullName>
    </submittedName>
</protein>
<feature type="region of interest" description="Disordered" evidence="1">
    <location>
        <begin position="59"/>
        <end position="91"/>
    </location>
</feature>